<accession>A0A418VG35</accession>
<dbReference type="RefSeq" id="WP_119856486.1">
    <property type="nucleotide sequence ID" value="NZ_QYYD01000009.1"/>
</dbReference>
<sequence length="349" mass="38309">MSMDLGTVAGLLGVALTVIFFVIGYRQTIGARKERAAATNRDIADTLLRRLTLESTFQITYHDIDRFAAGKTLENRVKRSDSLSVEELLVLLYSRVVSSDYIGTDQRQQLLDKINKCFKSESQDEGRLNRIELVSERATSDGAASQMATDVKGRDEKQFILLGLISSLLAGISTVLATGIFESTLDGRITSPRILIIGGALILVTSAALVLVYWLRERSAATRQIEPVRNFALKAQDFERRFVRAIRASGMVATVSNDSAVDLVLSCGDKKFAIELKLFPPNVRTTAAIIKRMSDALPRLGCEMGYLVVATAVPEVIKEAGTEKIIVVNDEEFFSKFGNQNGKPVARSP</sequence>
<feature type="transmembrane region" description="Helical" evidence="1">
    <location>
        <begin position="193"/>
        <end position="215"/>
    </location>
</feature>
<organism evidence="2 3">
    <name type="scientific">Rhodopseudomonas palustris</name>
    <dbReference type="NCBI Taxonomy" id="1076"/>
    <lineage>
        <taxon>Bacteria</taxon>
        <taxon>Pseudomonadati</taxon>
        <taxon>Pseudomonadota</taxon>
        <taxon>Alphaproteobacteria</taxon>
        <taxon>Hyphomicrobiales</taxon>
        <taxon>Nitrobacteraceae</taxon>
        <taxon>Rhodopseudomonas</taxon>
    </lineage>
</organism>
<evidence type="ECO:0000313" key="2">
    <source>
        <dbReference type="EMBL" id="RJF75053.1"/>
    </source>
</evidence>
<evidence type="ECO:0000256" key="1">
    <source>
        <dbReference type="SAM" id="Phobius"/>
    </source>
</evidence>
<gene>
    <name evidence="2" type="ORF">D4Q52_10395</name>
</gene>
<proteinExistence type="predicted"/>
<dbReference type="Proteomes" id="UP000285523">
    <property type="component" value="Unassembled WGS sequence"/>
</dbReference>
<keyword evidence="1" id="KW-0812">Transmembrane</keyword>
<feature type="transmembrane region" description="Helical" evidence="1">
    <location>
        <begin position="6"/>
        <end position="25"/>
    </location>
</feature>
<keyword evidence="1" id="KW-1133">Transmembrane helix</keyword>
<dbReference type="AlphaFoldDB" id="A0A418VG35"/>
<dbReference type="EMBL" id="QYYD01000009">
    <property type="protein sequence ID" value="RJF75053.1"/>
    <property type="molecule type" value="Genomic_DNA"/>
</dbReference>
<reference evidence="2 3" key="1">
    <citation type="submission" date="2018-09" db="EMBL/GenBank/DDBJ databases">
        <title>Draft genome sequence of Rhodopseudomonas palustris 2.1.18.</title>
        <authorList>
            <person name="Robertson S.L."/>
            <person name="Meyer T.E."/>
            <person name="Kyndt J.A."/>
        </authorList>
    </citation>
    <scope>NUCLEOTIDE SEQUENCE [LARGE SCALE GENOMIC DNA]</scope>
    <source>
        <strain evidence="2 3">2.1.18</strain>
    </source>
</reference>
<evidence type="ECO:0000313" key="3">
    <source>
        <dbReference type="Proteomes" id="UP000285523"/>
    </source>
</evidence>
<keyword evidence="1" id="KW-0472">Membrane</keyword>
<dbReference type="OrthoDB" id="9255828at2"/>
<name>A0A418VG35_RHOPL</name>
<comment type="caution">
    <text evidence="2">The sequence shown here is derived from an EMBL/GenBank/DDBJ whole genome shotgun (WGS) entry which is preliminary data.</text>
</comment>
<protein>
    <submittedName>
        <fullName evidence="2">Uncharacterized protein</fullName>
    </submittedName>
</protein>
<feature type="transmembrane region" description="Helical" evidence="1">
    <location>
        <begin position="159"/>
        <end position="181"/>
    </location>
</feature>